<dbReference type="InterPro" id="IPR019080">
    <property type="entry name" value="YqaJ_viral_recombinase"/>
</dbReference>
<evidence type="ECO:0000259" key="1">
    <source>
        <dbReference type="Pfam" id="PF09588"/>
    </source>
</evidence>
<dbReference type="PANTHER" id="PTHR46609">
    <property type="entry name" value="EXONUCLEASE, PHAGE-TYPE/RECB, C-TERMINAL DOMAIN-CONTAINING PROTEIN"/>
    <property type="match status" value="1"/>
</dbReference>
<reference evidence="2 3" key="1">
    <citation type="submission" date="2023-02" db="EMBL/GenBank/DDBJ databases">
        <title>LHISI_Scaffold_Assembly.</title>
        <authorList>
            <person name="Stuart O.P."/>
            <person name="Cleave R."/>
            <person name="Magrath M.J.L."/>
            <person name="Mikheyev A.S."/>
        </authorList>
    </citation>
    <scope>NUCLEOTIDE SEQUENCE [LARGE SCALE GENOMIC DNA]</scope>
    <source>
        <strain evidence="2">Daus_M_001</strain>
        <tissue evidence="2">Leg muscle</tissue>
    </source>
</reference>
<evidence type="ECO:0000313" key="2">
    <source>
        <dbReference type="EMBL" id="KAJ8894879.1"/>
    </source>
</evidence>
<feature type="domain" description="YqaJ viral recombinase" evidence="1">
    <location>
        <begin position="24"/>
        <end position="120"/>
    </location>
</feature>
<gene>
    <name evidence="2" type="ORF">PR048_000186</name>
</gene>
<organism evidence="2 3">
    <name type="scientific">Dryococelus australis</name>
    <dbReference type="NCBI Taxonomy" id="614101"/>
    <lineage>
        <taxon>Eukaryota</taxon>
        <taxon>Metazoa</taxon>
        <taxon>Ecdysozoa</taxon>
        <taxon>Arthropoda</taxon>
        <taxon>Hexapoda</taxon>
        <taxon>Insecta</taxon>
        <taxon>Pterygota</taxon>
        <taxon>Neoptera</taxon>
        <taxon>Polyneoptera</taxon>
        <taxon>Phasmatodea</taxon>
        <taxon>Verophasmatodea</taxon>
        <taxon>Anareolatae</taxon>
        <taxon>Phasmatidae</taxon>
        <taxon>Eurycanthinae</taxon>
        <taxon>Dryococelus</taxon>
    </lineage>
</organism>
<comment type="caution">
    <text evidence="2">The sequence shown here is derived from an EMBL/GenBank/DDBJ whole genome shotgun (WGS) entry which is preliminary data.</text>
</comment>
<keyword evidence="3" id="KW-1185">Reference proteome</keyword>
<sequence length="167" mass="18927">MKAKTSCGNISSREILLQIEASKKESVAIAQFERGNPGIVVKRSGLVVDEEYPFLGALPDGLIGDDQIIEVKCPSSAISMTPLDALAKVKIKYLEMKDGMPQLKLSHNYMYQVQGVLQISRRKTCNFVVWPLEGMVSLKIQRDKDFWENKMVTKLLTLLRFPFTRNY</sequence>
<protein>
    <recommendedName>
        <fullName evidence="1">YqaJ viral recombinase domain-containing protein</fullName>
    </recommendedName>
</protein>
<dbReference type="Gene3D" id="3.90.320.10">
    <property type="match status" value="1"/>
</dbReference>
<dbReference type="Pfam" id="PF09588">
    <property type="entry name" value="YqaJ"/>
    <property type="match status" value="1"/>
</dbReference>
<evidence type="ECO:0000313" key="3">
    <source>
        <dbReference type="Proteomes" id="UP001159363"/>
    </source>
</evidence>
<name>A0ABQ9IF44_9NEOP</name>
<dbReference type="PANTHER" id="PTHR46609:SF8">
    <property type="entry name" value="YQAJ VIRAL RECOMBINASE DOMAIN-CONTAINING PROTEIN"/>
    <property type="match status" value="1"/>
</dbReference>
<accession>A0ABQ9IF44</accession>
<dbReference type="InterPro" id="IPR051703">
    <property type="entry name" value="NF-kappa-B_Signaling_Reg"/>
</dbReference>
<dbReference type="SUPFAM" id="SSF52980">
    <property type="entry name" value="Restriction endonuclease-like"/>
    <property type="match status" value="1"/>
</dbReference>
<dbReference type="Proteomes" id="UP001159363">
    <property type="component" value="Chromosome 1"/>
</dbReference>
<dbReference type="EMBL" id="JARBHB010000001">
    <property type="protein sequence ID" value="KAJ8894879.1"/>
    <property type="molecule type" value="Genomic_DNA"/>
</dbReference>
<dbReference type="InterPro" id="IPR011604">
    <property type="entry name" value="PDDEXK-like_dom_sf"/>
</dbReference>
<proteinExistence type="predicted"/>
<dbReference type="CDD" id="cd22343">
    <property type="entry name" value="PDDEXK_lambda_exonuclease-like"/>
    <property type="match status" value="1"/>
</dbReference>
<dbReference type="InterPro" id="IPR011335">
    <property type="entry name" value="Restrct_endonuc-II-like"/>
</dbReference>